<dbReference type="Proteomes" id="UP000003340">
    <property type="component" value="Unassembled WGS sequence"/>
</dbReference>
<dbReference type="InterPro" id="IPR025063">
    <property type="entry name" value="DUF4004"/>
</dbReference>
<dbReference type="AlphaFoldDB" id="C0EHU8"/>
<comment type="caution">
    <text evidence="1">The sequence shown here is derived from an EMBL/GenBank/DDBJ whole genome shotgun (WGS) entry which is preliminary data.</text>
</comment>
<name>C0EHU8_9FIRM</name>
<dbReference type="EMBL" id="ACEC01000122">
    <property type="protein sequence ID" value="EEG28920.1"/>
    <property type="molecule type" value="Genomic_DNA"/>
</dbReference>
<evidence type="ECO:0000313" key="2">
    <source>
        <dbReference type="Proteomes" id="UP000003340"/>
    </source>
</evidence>
<reference evidence="1 2" key="2">
    <citation type="submission" date="2009-02" db="EMBL/GenBank/DDBJ databases">
        <title>Draft genome sequence of Clostridium methylpentosum (DSM 5476).</title>
        <authorList>
            <person name="Sudarsanam P."/>
            <person name="Ley R."/>
            <person name="Guruge J."/>
            <person name="Turnbaugh P.J."/>
            <person name="Mahowald M."/>
            <person name="Liep D."/>
            <person name="Gordon J."/>
        </authorList>
    </citation>
    <scope>NUCLEOTIDE SEQUENCE [LARGE SCALE GENOMIC DNA]</scope>
    <source>
        <strain evidence="1 2">DSM 5476</strain>
    </source>
</reference>
<evidence type="ECO:0008006" key="3">
    <source>
        <dbReference type="Google" id="ProtNLM"/>
    </source>
</evidence>
<protein>
    <recommendedName>
        <fullName evidence="3">DUF4004 domain-containing protein</fullName>
    </recommendedName>
</protein>
<accession>C0EHU8</accession>
<reference evidence="1 2" key="1">
    <citation type="submission" date="2009-01" db="EMBL/GenBank/DDBJ databases">
        <authorList>
            <person name="Fulton L."/>
            <person name="Clifton S."/>
            <person name="Fulton B."/>
            <person name="Xu J."/>
            <person name="Minx P."/>
            <person name="Pepin K.H."/>
            <person name="Johnson M."/>
            <person name="Bhonagiri V."/>
            <person name="Nash W.E."/>
            <person name="Mardis E.R."/>
            <person name="Wilson R.K."/>
        </authorList>
    </citation>
    <scope>NUCLEOTIDE SEQUENCE [LARGE SCALE GENOMIC DNA]</scope>
    <source>
        <strain evidence="1 2">DSM 5476</strain>
    </source>
</reference>
<gene>
    <name evidence="1" type="ORF">CLOSTMETH_03443</name>
</gene>
<sequence length="211" mass="23824">MDLISKKELLATTGISYGQLYRWKREKLIPEEWFLKRSSYTGQETFFPREQMLSRIEAILQAKDRYSLEELARILSPETASSVVRKGELEKIAEISSEMREAILHQSGQEAFALPQIALFAAVTSAVMSLGLDEPQANRLMKRAVSLVSRIQGVNTNCIVFVSEGEPHLVLLPNAGPAEFDGDIEIRQVYSIGETANRLKLKYQNQFFLNA</sequence>
<dbReference type="HOGENOM" id="CLU_102097_0_0_9"/>
<dbReference type="STRING" id="537013.CLOSTMETH_03443"/>
<organism evidence="1 2">
    <name type="scientific">[Clostridium] methylpentosum DSM 5476</name>
    <dbReference type="NCBI Taxonomy" id="537013"/>
    <lineage>
        <taxon>Bacteria</taxon>
        <taxon>Bacillati</taxon>
        <taxon>Bacillota</taxon>
        <taxon>Clostridia</taxon>
        <taxon>Eubacteriales</taxon>
        <taxon>Oscillospiraceae</taxon>
        <taxon>Oscillospiraceae incertae sedis</taxon>
    </lineage>
</organism>
<evidence type="ECO:0000313" key="1">
    <source>
        <dbReference type="EMBL" id="EEG28920.1"/>
    </source>
</evidence>
<keyword evidence="2" id="KW-1185">Reference proteome</keyword>
<dbReference type="eggNOG" id="COG0789">
    <property type="taxonomic scope" value="Bacteria"/>
</dbReference>
<proteinExistence type="predicted"/>
<dbReference type="Pfam" id="PF13171">
    <property type="entry name" value="DUF4004"/>
    <property type="match status" value="1"/>
</dbReference>